<feature type="region of interest" description="Disordered" evidence="1">
    <location>
        <begin position="1908"/>
        <end position="1927"/>
    </location>
</feature>
<reference evidence="3" key="2">
    <citation type="submission" date="2025-09" db="UniProtKB">
        <authorList>
            <consortium name="Ensembl"/>
        </authorList>
    </citation>
    <scope>IDENTIFICATION</scope>
</reference>
<feature type="region of interest" description="Disordered" evidence="1">
    <location>
        <begin position="1647"/>
        <end position="1670"/>
    </location>
</feature>
<feature type="domain" description="BAH" evidence="2">
    <location>
        <begin position="2109"/>
        <end position="2230"/>
    </location>
</feature>
<dbReference type="InterPro" id="IPR043151">
    <property type="entry name" value="BAH_sf"/>
</dbReference>
<feature type="compositionally biased region" description="Low complexity" evidence="1">
    <location>
        <begin position="584"/>
        <end position="596"/>
    </location>
</feature>
<protein>
    <recommendedName>
        <fullName evidence="2">BAH domain-containing protein</fullName>
    </recommendedName>
</protein>
<feature type="compositionally biased region" description="Basic and acidic residues" evidence="1">
    <location>
        <begin position="196"/>
        <end position="218"/>
    </location>
</feature>
<dbReference type="STRING" id="94237.ENSMMOP00000014364"/>
<evidence type="ECO:0000313" key="4">
    <source>
        <dbReference type="Proteomes" id="UP000261620"/>
    </source>
</evidence>
<feature type="region of interest" description="Disordered" evidence="1">
    <location>
        <begin position="278"/>
        <end position="300"/>
    </location>
</feature>
<name>A0A3Q3WY71_MOLML</name>
<dbReference type="PROSITE" id="PS51038">
    <property type="entry name" value="BAH"/>
    <property type="match status" value="1"/>
</dbReference>
<dbReference type="PANTHER" id="PTHR12505">
    <property type="entry name" value="PHD FINGER TRANSCRIPTION FACTOR"/>
    <property type="match status" value="1"/>
</dbReference>
<dbReference type="CDD" id="cd04714">
    <property type="entry name" value="BAH_BAHCC1"/>
    <property type="match status" value="1"/>
</dbReference>
<dbReference type="Pfam" id="PF01426">
    <property type="entry name" value="BAH"/>
    <property type="match status" value="1"/>
</dbReference>
<feature type="region of interest" description="Disordered" evidence="1">
    <location>
        <begin position="1481"/>
        <end position="1504"/>
    </location>
</feature>
<accession>A0A3Q3WY71</accession>
<feature type="compositionally biased region" description="Low complexity" evidence="1">
    <location>
        <begin position="536"/>
        <end position="545"/>
    </location>
</feature>
<feature type="region of interest" description="Disordered" evidence="1">
    <location>
        <begin position="180"/>
        <end position="218"/>
    </location>
</feature>
<keyword evidence="4" id="KW-1185">Reference proteome</keyword>
<organism evidence="3 4">
    <name type="scientific">Mola mola</name>
    <name type="common">Ocean sunfish</name>
    <name type="synonym">Tetraodon mola</name>
    <dbReference type="NCBI Taxonomy" id="94237"/>
    <lineage>
        <taxon>Eukaryota</taxon>
        <taxon>Metazoa</taxon>
        <taxon>Chordata</taxon>
        <taxon>Craniata</taxon>
        <taxon>Vertebrata</taxon>
        <taxon>Euteleostomi</taxon>
        <taxon>Actinopterygii</taxon>
        <taxon>Neopterygii</taxon>
        <taxon>Teleostei</taxon>
        <taxon>Neoteleostei</taxon>
        <taxon>Acanthomorphata</taxon>
        <taxon>Eupercaria</taxon>
        <taxon>Tetraodontiformes</taxon>
        <taxon>Molidae</taxon>
        <taxon>Mola</taxon>
    </lineage>
</organism>
<feature type="compositionally biased region" description="Polar residues" evidence="1">
    <location>
        <begin position="281"/>
        <end position="293"/>
    </location>
</feature>
<dbReference type="Ensembl" id="ENSMMOT00000014599.1">
    <property type="protein sequence ID" value="ENSMMOP00000014364.1"/>
    <property type="gene ID" value="ENSMMOG00000010985.1"/>
</dbReference>
<feature type="region of interest" description="Disordered" evidence="1">
    <location>
        <begin position="644"/>
        <end position="690"/>
    </location>
</feature>
<feature type="region of interest" description="Disordered" evidence="1">
    <location>
        <begin position="51"/>
        <end position="86"/>
    </location>
</feature>
<dbReference type="Gene3D" id="2.30.30.490">
    <property type="match status" value="1"/>
</dbReference>
<evidence type="ECO:0000256" key="1">
    <source>
        <dbReference type="SAM" id="MobiDB-lite"/>
    </source>
</evidence>
<feature type="compositionally biased region" description="Low complexity" evidence="1">
    <location>
        <begin position="1986"/>
        <end position="2007"/>
    </location>
</feature>
<feature type="compositionally biased region" description="Basic and acidic residues" evidence="1">
    <location>
        <begin position="566"/>
        <end position="576"/>
    </location>
</feature>
<feature type="compositionally biased region" description="Low complexity" evidence="1">
    <location>
        <begin position="996"/>
        <end position="1006"/>
    </location>
</feature>
<dbReference type="Gene3D" id="2.30.30.140">
    <property type="match status" value="1"/>
</dbReference>
<dbReference type="Pfam" id="PF24912">
    <property type="entry name" value="SH3_TNRC18"/>
    <property type="match status" value="1"/>
</dbReference>
<feature type="region of interest" description="Disordered" evidence="1">
    <location>
        <begin position="704"/>
        <end position="745"/>
    </location>
</feature>
<dbReference type="InterPro" id="IPR052429">
    <property type="entry name" value="BAH_domain_protein"/>
</dbReference>
<feature type="region of interest" description="Disordered" evidence="1">
    <location>
        <begin position="429"/>
        <end position="610"/>
    </location>
</feature>
<feature type="compositionally biased region" description="Basic residues" evidence="1">
    <location>
        <begin position="1246"/>
        <end position="1259"/>
    </location>
</feature>
<dbReference type="PANTHER" id="PTHR12505:SF25">
    <property type="entry name" value="BAH AND COILED-COIL DOMAIN-CONTAINING PROTEIN 1-LIKE ISOFORM X1"/>
    <property type="match status" value="1"/>
</dbReference>
<feature type="compositionally biased region" description="Polar residues" evidence="1">
    <location>
        <begin position="954"/>
        <end position="963"/>
    </location>
</feature>
<feature type="compositionally biased region" description="Pro residues" evidence="1">
    <location>
        <begin position="55"/>
        <end position="68"/>
    </location>
</feature>
<feature type="region of interest" description="Disordered" evidence="1">
    <location>
        <begin position="1223"/>
        <end position="1282"/>
    </location>
</feature>
<feature type="compositionally biased region" description="Pro residues" evidence="1">
    <location>
        <begin position="597"/>
        <end position="606"/>
    </location>
</feature>
<dbReference type="Proteomes" id="UP000261620">
    <property type="component" value="Unplaced"/>
</dbReference>
<dbReference type="Pfam" id="PF21744">
    <property type="entry name" value="BAHCC1-like_Tudor"/>
    <property type="match status" value="1"/>
</dbReference>
<dbReference type="InterPro" id="IPR048924">
    <property type="entry name" value="BAHCC1-like_Tudor"/>
</dbReference>
<feature type="region of interest" description="Disordered" evidence="1">
    <location>
        <begin position="1944"/>
        <end position="2054"/>
    </location>
</feature>
<dbReference type="InterPro" id="IPR001025">
    <property type="entry name" value="BAH_dom"/>
</dbReference>
<dbReference type="GO" id="GO:0003682">
    <property type="term" value="F:chromatin binding"/>
    <property type="evidence" value="ECO:0007669"/>
    <property type="project" value="InterPro"/>
</dbReference>
<feature type="compositionally biased region" description="Basic and acidic residues" evidence="1">
    <location>
        <begin position="663"/>
        <end position="686"/>
    </location>
</feature>
<reference evidence="3" key="1">
    <citation type="submission" date="2025-08" db="UniProtKB">
        <authorList>
            <consortium name="Ensembl"/>
        </authorList>
    </citation>
    <scope>IDENTIFICATION</scope>
</reference>
<dbReference type="InterPro" id="IPR056841">
    <property type="entry name" value="TNRC18_BAHCC1-like_SH3"/>
</dbReference>
<feature type="region of interest" description="Disordered" evidence="1">
    <location>
        <begin position="945"/>
        <end position="1035"/>
    </location>
</feature>
<proteinExistence type="predicted"/>
<dbReference type="SMART" id="SM00439">
    <property type="entry name" value="BAH"/>
    <property type="match status" value="1"/>
</dbReference>
<feature type="compositionally biased region" description="Low complexity" evidence="1">
    <location>
        <begin position="1944"/>
        <end position="1973"/>
    </location>
</feature>
<sequence>MGRGHLCCRIVTHLFPAKIMTPSSLHLGEISNGLMGNSSASFMGTFLASSLGTPPSHPSHPSRPPSSPSSPSFRGGPHSSASQIWFPHSHEAPGYPRFSGSLAHTFLPMSHLDHHANSGVIYGQHRFYDTQKENFYLRGLPSQPPLISANHSLPPMSRAGSGHIQGSCSRDKDPGVGAGLHKGLKEGSMERGVGPVKDKERSSSKQEAKERHQAMERHKASLTMEYSKEHSQSMGKSLSACLHNGKMQNGDAGTGAGSKASMSSCGGEGTALGAIGGAGSSQGRHMGSSSNNRCTKEGVSGEMRISEQPSDCLERGQAQLHHSLSYSVPPPLHMGGFHCLQLHPTNVGREPKVTGPTFVPSVADLGEKSSGPFQLGNPDCQGVGGGGGGGNTKDKVIEKNGGKGSRLDAIPPPTPSALTCINSGVDMDVFRPSMPQGPKAGHSVPHSVNTSPYRDCSHPGPPPNSSPLGSKSMTQHGGAGAAHGPSPGGSCSLQRDGQKVARIRHQQHGRPVPDAASPAELNQGTSQELKRKMDMSSYGYSNSSGQHHHQQPPVPPWAMRPPHHMSQPEEEQRKSYMELGNPGGQHPQQQQQQPGMTLPPPHPPPSSAMKSLLKYSNQQQPLLLSHKSPFGGLGNLKSSPAGGSCALLGSKQTLPSRKGPANDNERPDYSGRSRDMGEAGHGESEVRQPPVGIAVAVARQREPPCRSADGHHNSRQGRVHPSVKGPPRSMYPSDTTTEEERKRLSGEQIGLTSTVKSLLMDNKERVEFARIHPSNSCHGDLPSHLMVPGGASLQSGQLGDPSAHSTHHHWMPRTGSPSLWMTGHSYGIGHTALHQNLPPGFSAAMPGPLQPVLPLPQDPSAQLVVLPTEPPSHPASHHLDVMEQPGLWPPVYSTRGPPSHMQHPAVYSRSQFLRQQELYALQQHQQLQHQHQIELEELISEPRMSKPAKPYSYNPPQRNTSPTGACAAHLSPCCQSPSLRPHPKSTPSTPCPAPSPAAAAPRSPAISPAPPQMPKGPESQDKRGEGQPLQDYPESLEPGKCKQNCLYANNNRFKCLVTDVMPNNADTAIEKGQSLLILNATCVQTAPKAQHAHLWFISNALTKTEVNLMNGFGRIKHEGTQCKSTQTFFSLSVTEEELLMFDLQSLATLATARALEMDSQEGCSAGLGRHFPTRRIFNLRRKCSWTPRNEPVCPAKGTMETMDGSELAMRVKLAELQRRYKEKQKELAKLQKKHDHHRKEETPRSPARRGPGRPRKRKPTLATGPLSSSEGQRKINPVFPSGIQGATAHWHKQEMGEPKHIHKAYLIIAFLCCILLSPIEDEEEEGSYDTDEGQDYRAQLPRDITSSSSVTGPSPSSVVKLEANQKARNKKQRLGLATTVKSYLEDHRPEGVRRPCVPRSKEARWGGLGTRGNRYRRTIGLTTFPTTSERLKRATRKSTMLRGAINKVRRIFAYRHSYLSPKGRAVSRLLESFAADEGFQMDGSSFSEEEGDDSHSYTNKSPQRKRLPNCVLTKELLTDGLKVLVSKEDELLYAARVHTLDLPDIIVIDGERGNRPRIYSLEQLLQEAVLDVRPESETMLSEGTRVCAYWSERSRCLYPGYVSRGKISAYLEHQGGVMVEFDDGDRGKISVPNIRLLPPGYQIHCGESSPALQASSGTTERRSSSLEQAPISDRASDRLNTLNSLNNSQICCKLEVFWVFFREITFGSGKKQKTSNNLFQFNGAPKKAFRGKEDDLLSLSQTQSLGSTPVKGLFSSSSFEVDSFSSIANGYSSFCTQSTGKSPGLSMGHSSELYGQRRRQDELVMPKGRKSGQEFLVKLDHEGVTSPKTKNSKALLLQGGSTSVSGMHRTDSYSHPVLLVKDNKKGGASRVELLVKGAPPQRKPSHSLHLGEFGDLGFSYHRECNSSYSDLDEEEEERRRDALTAAPGGLRTAGRFLSRFSVSSTSSGSSSSSSSGSISSSSLCSSDNDSSYSSEDEDSSTLMLQSCLSSHPGLLHPSEPSSSSRSHQQSFVAKAVAVSNAKGGPPDQVLNSKSLKRKECTSSTSKPSKDFMKKPRMFPDEASFIPRPKTSPFLAGRQMWRWSGNPTQRRGLKGKARKLFYKAIVRGRDTVRVGDCAVFLSAGRPNLPYVGRIENFWESWTSSMVVKVKWFYHPEETKLGKRHRDGKHALYQSCHEDENDVQTISHKCQVVSREEYECLTRNQKPNSTPPDLYYLAGTYDPTTGQLVSAEGVSILC</sequence>
<evidence type="ECO:0000259" key="2">
    <source>
        <dbReference type="PROSITE" id="PS51038"/>
    </source>
</evidence>
<feature type="compositionally biased region" description="Low complexity" evidence="1">
    <location>
        <begin position="69"/>
        <end position="80"/>
    </location>
</feature>
<evidence type="ECO:0000313" key="3">
    <source>
        <dbReference type="Ensembl" id="ENSMMOP00000014364.1"/>
    </source>
</evidence>